<organism evidence="3 4">
    <name type="scientific">Solanum verrucosum</name>
    <dbReference type="NCBI Taxonomy" id="315347"/>
    <lineage>
        <taxon>Eukaryota</taxon>
        <taxon>Viridiplantae</taxon>
        <taxon>Streptophyta</taxon>
        <taxon>Embryophyta</taxon>
        <taxon>Tracheophyta</taxon>
        <taxon>Spermatophyta</taxon>
        <taxon>Magnoliopsida</taxon>
        <taxon>eudicotyledons</taxon>
        <taxon>Gunneridae</taxon>
        <taxon>Pentapetalae</taxon>
        <taxon>asterids</taxon>
        <taxon>lamiids</taxon>
        <taxon>Solanales</taxon>
        <taxon>Solanaceae</taxon>
        <taxon>Solanoideae</taxon>
        <taxon>Solaneae</taxon>
        <taxon>Solanum</taxon>
    </lineage>
</organism>
<accession>A0AAF0TWF2</accession>
<name>A0AAF0TWF2_SOLVR</name>
<dbReference type="GO" id="GO:0007165">
    <property type="term" value="P:signal transduction"/>
    <property type="evidence" value="ECO:0007669"/>
    <property type="project" value="InterPro"/>
</dbReference>
<dbReference type="PANTHER" id="PTHR32009">
    <property type="entry name" value="TMV RESISTANCE PROTEIN N-LIKE"/>
    <property type="match status" value="1"/>
</dbReference>
<dbReference type="EMBL" id="CP133617">
    <property type="protein sequence ID" value="WMV34809.1"/>
    <property type="molecule type" value="Genomic_DNA"/>
</dbReference>
<evidence type="ECO:0000259" key="2">
    <source>
        <dbReference type="PROSITE" id="PS50104"/>
    </source>
</evidence>
<dbReference type="SUPFAM" id="SSF52200">
    <property type="entry name" value="Toll/Interleukin receptor TIR domain"/>
    <property type="match status" value="1"/>
</dbReference>
<keyword evidence="1" id="KW-0520">NAD</keyword>
<evidence type="ECO:0000313" key="4">
    <source>
        <dbReference type="Proteomes" id="UP001234989"/>
    </source>
</evidence>
<feature type="domain" description="TIR" evidence="2">
    <location>
        <begin position="11"/>
        <end position="167"/>
    </location>
</feature>
<gene>
    <name evidence="3" type="ORF">MTR67_028194</name>
</gene>
<dbReference type="InterPro" id="IPR000157">
    <property type="entry name" value="TIR_dom"/>
</dbReference>
<dbReference type="Gene3D" id="3.40.50.10140">
    <property type="entry name" value="Toll/interleukin-1 receptor homology (TIR) domain"/>
    <property type="match status" value="1"/>
</dbReference>
<sequence length="167" mass="19784">MASQFLSVEKWKYDVFLNFLPEDFNENFVTDLYKRLEDIGIKAFKHDGRSAKLAPFSAEISEAIEESRIAITIFSEMYVVSRLCLEEITKIMECVDRYRQKFFPVFYRTEPSVVSLEFDFEHYDALHDIPGADSERVQRYKDVLSKAFDIVGYKKVDSHKPFQHIRW</sequence>
<dbReference type="InterPro" id="IPR035897">
    <property type="entry name" value="Toll_tir_struct_dom_sf"/>
</dbReference>
<dbReference type="Pfam" id="PF01582">
    <property type="entry name" value="TIR"/>
    <property type="match status" value="1"/>
</dbReference>
<reference evidence="3" key="1">
    <citation type="submission" date="2023-08" db="EMBL/GenBank/DDBJ databases">
        <title>A de novo genome assembly of Solanum verrucosum Schlechtendal, a Mexican diploid species geographically isolated from the other diploid A-genome species in potato relatives.</title>
        <authorList>
            <person name="Hosaka K."/>
        </authorList>
    </citation>
    <scope>NUCLEOTIDE SEQUENCE</scope>
    <source>
        <tissue evidence="3">Young leaves</tissue>
    </source>
</reference>
<dbReference type="PROSITE" id="PS50104">
    <property type="entry name" value="TIR"/>
    <property type="match status" value="1"/>
</dbReference>
<evidence type="ECO:0000313" key="3">
    <source>
        <dbReference type="EMBL" id="WMV34809.1"/>
    </source>
</evidence>
<dbReference type="AlphaFoldDB" id="A0AAF0TWF2"/>
<evidence type="ECO:0000256" key="1">
    <source>
        <dbReference type="ARBA" id="ARBA00023027"/>
    </source>
</evidence>
<proteinExistence type="predicted"/>
<dbReference type="Proteomes" id="UP001234989">
    <property type="component" value="Chromosome 6"/>
</dbReference>
<dbReference type="SMART" id="SM00255">
    <property type="entry name" value="TIR"/>
    <property type="match status" value="1"/>
</dbReference>
<keyword evidence="4" id="KW-1185">Reference proteome</keyword>
<protein>
    <recommendedName>
        <fullName evidence="2">TIR domain-containing protein</fullName>
    </recommendedName>
</protein>
<dbReference type="PANTHER" id="PTHR32009:SF89">
    <property type="entry name" value="TMV RESISTANCE PROTEIN N"/>
    <property type="match status" value="1"/>
</dbReference>